<proteinExistence type="predicted"/>
<organism evidence="1 2">
    <name type="scientific">Alosa alosa</name>
    <name type="common">allis shad</name>
    <dbReference type="NCBI Taxonomy" id="278164"/>
    <lineage>
        <taxon>Eukaryota</taxon>
        <taxon>Metazoa</taxon>
        <taxon>Chordata</taxon>
        <taxon>Craniata</taxon>
        <taxon>Vertebrata</taxon>
        <taxon>Euteleostomi</taxon>
        <taxon>Actinopterygii</taxon>
        <taxon>Neopterygii</taxon>
        <taxon>Teleostei</taxon>
        <taxon>Clupei</taxon>
        <taxon>Clupeiformes</taxon>
        <taxon>Clupeoidei</taxon>
        <taxon>Clupeidae</taxon>
        <taxon>Alosa</taxon>
    </lineage>
</organism>
<reference evidence="1 2" key="1">
    <citation type="submission" date="2020-10" db="EMBL/GenBank/DDBJ databases">
        <title>Chromosome-scale genome assembly of the Allis shad, Alosa alosa.</title>
        <authorList>
            <person name="Margot Z."/>
            <person name="Christophe K."/>
            <person name="Cabau C."/>
            <person name="Louis A."/>
            <person name="Berthelot C."/>
            <person name="Parey E."/>
            <person name="Roest Crollius H."/>
            <person name="Montfort J."/>
            <person name="Robinson-Rechavi M."/>
            <person name="Bucao C."/>
            <person name="Bouchez O."/>
            <person name="Gislard M."/>
            <person name="Lluch J."/>
            <person name="Milhes M."/>
            <person name="Lampietro C."/>
            <person name="Lopez Roques C."/>
            <person name="Donnadieu C."/>
            <person name="Braasch I."/>
            <person name="Desvignes T."/>
            <person name="Postlethwait J."/>
            <person name="Bobe J."/>
            <person name="Guiguen Y."/>
        </authorList>
    </citation>
    <scope>NUCLEOTIDE SEQUENCE [LARGE SCALE GENOMIC DNA]</scope>
    <source>
        <strain evidence="1">M-15738</strain>
        <tissue evidence="1">Blood</tissue>
    </source>
</reference>
<evidence type="ECO:0000313" key="1">
    <source>
        <dbReference type="EMBL" id="KAG5285594.1"/>
    </source>
</evidence>
<protein>
    <submittedName>
        <fullName evidence="1">Uncharacterized protein</fullName>
    </submittedName>
</protein>
<gene>
    <name evidence="1" type="ORF">AALO_G00005150</name>
</gene>
<comment type="caution">
    <text evidence="1">The sequence shown here is derived from an EMBL/GenBank/DDBJ whole genome shotgun (WGS) entry which is preliminary data.</text>
</comment>
<sequence>MPHFLDKGEGAISVSASCSPVVECVSVNECVHTRRIPLATVSSAFIHTDVLNRGMADLTIFKMLNIEKKNIPTE</sequence>
<accession>A0AAV6HGJ3</accession>
<dbReference type="AlphaFoldDB" id="A0AAV6HGJ3"/>
<dbReference type="EMBL" id="JADWDJ010000001">
    <property type="protein sequence ID" value="KAG5285594.1"/>
    <property type="molecule type" value="Genomic_DNA"/>
</dbReference>
<dbReference type="Proteomes" id="UP000823561">
    <property type="component" value="Chromosome 1"/>
</dbReference>
<name>A0AAV6HGJ3_9TELE</name>
<keyword evidence="2" id="KW-1185">Reference proteome</keyword>
<evidence type="ECO:0000313" key="2">
    <source>
        <dbReference type="Proteomes" id="UP000823561"/>
    </source>
</evidence>